<accession>A0ABX2KMI3</accession>
<feature type="compositionally biased region" description="Low complexity" evidence="1">
    <location>
        <begin position="1"/>
        <end position="10"/>
    </location>
</feature>
<dbReference type="Proteomes" id="UP000605086">
    <property type="component" value="Unassembled WGS sequence"/>
</dbReference>
<comment type="caution">
    <text evidence="2">The sequence shown here is derived from an EMBL/GenBank/DDBJ whole genome shotgun (WGS) entry which is preliminary data.</text>
</comment>
<organism evidence="2 3">
    <name type="scientific">Azospirillum melinis</name>
    <dbReference type="NCBI Taxonomy" id="328839"/>
    <lineage>
        <taxon>Bacteria</taxon>
        <taxon>Pseudomonadati</taxon>
        <taxon>Pseudomonadota</taxon>
        <taxon>Alphaproteobacteria</taxon>
        <taxon>Rhodospirillales</taxon>
        <taxon>Azospirillaceae</taxon>
        <taxon>Azospirillum</taxon>
    </lineage>
</organism>
<evidence type="ECO:0000256" key="1">
    <source>
        <dbReference type="SAM" id="MobiDB-lite"/>
    </source>
</evidence>
<feature type="region of interest" description="Disordered" evidence="1">
    <location>
        <begin position="1"/>
        <end position="58"/>
    </location>
</feature>
<proteinExistence type="predicted"/>
<gene>
    <name evidence="2" type="ORF">GBZ48_21445</name>
</gene>
<reference evidence="2 3" key="1">
    <citation type="submission" date="2019-10" db="EMBL/GenBank/DDBJ databases">
        <title>Genome sequence of Azospirillum melinis.</title>
        <authorList>
            <person name="Ambrosini A."/>
            <person name="Sant'Anna F.H."/>
            <person name="Cassan F.D."/>
            <person name="Souza E.M."/>
            <person name="Passaglia L.M.P."/>
        </authorList>
    </citation>
    <scope>NUCLEOTIDE SEQUENCE [LARGE SCALE GENOMIC DNA]</scope>
    <source>
        <strain evidence="2 3">TMCY0552</strain>
    </source>
</reference>
<evidence type="ECO:0000313" key="3">
    <source>
        <dbReference type="Proteomes" id="UP000605086"/>
    </source>
</evidence>
<sequence length="83" mass="8897">MHNRSSINSKKNNRLSEMDEGGALQEEMPLGSGSGKNPAAVALGRLGGRRGGPARAEKLTAEERKQIATRAAKARWDKNKEPG</sequence>
<keyword evidence="3" id="KW-1185">Reference proteome</keyword>
<protein>
    <submittedName>
        <fullName evidence="2">Histone H1</fullName>
    </submittedName>
</protein>
<name>A0ABX2KMI3_9PROT</name>
<dbReference type="EMBL" id="WHOS01000031">
    <property type="protein sequence ID" value="NUB01822.1"/>
    <property type="molecule type" value="Genomic_DNA"/>
</dbReference>
<evidence type="ECO:0000313" key="2">
    <source>
        <dbReference type="EMBL" id="NUB01822.1"/>
    </source>
</evidence>